<keyword evidence="2" id="KW-1185">Reference proteome</keyword>
<gene>
    <name evidence="1" type="ORF">E2C01_093927</name>
</gene>
<evidence type="ECO:0000313" key="2">
    <source>
        <dbReference type="Proteomes" id="UP000324222"/>
    </source>
</evidence>
<dbReference type="AlphaFoldDB" id="A0A5B7JVU3"/>
<dbReference type="EMBL" id="VSRR010114568">
    <property type="protein sequence ID" value="MPC98553.1"/>
    <property type="molecule type" value="Genomic_DNA"/>
</dbReference>
<accession>A0A5B7JVU3</accession>
<comment type="caution">
    <text evidence="1">The sequence shown here is derived from an EMBL/GenBank/DDBJ whole genome shotgun (WGS) entry which is preliminary data.</text>
</comment>
<proteinExistence type="predicted"/>
<sequence>MHGLKSLPAIPAVSLASLQSFTTDHYSFTPLPLPVHTSAASLISRLTSDRNEHRITTTTTTTTTANATASSCSCVNKDEVVSGLKSKHLQEMEISRCRHHDFVQYFRVLLSSSALPPSATSGTALNCFRLHSRCKLP</sequence>
<evidence type="ECO:0000313" key="1">
    <source>
        <dbReference type="EMBL" id="MPC98553.1"/>
    </source>
</evidence>
<protein>
    <submittedName>
        <fullName evidence="1">Uncharacterized protein</fullName>
    </submittedName>
</protein>
<name>A0A5B7JVU3_PORTR</name>
<organism evidence="1 2">
    <name type="scientific">Portunus trituberculatus</name>
    <name type="common">Swimming crab</name>
    <name type="synonym">Neptunus trituberculatus</name>
    <dbReference type="NCBI Taxonomy" id="210409"/>
    <lineage>
        <taxon>Eukaryota</taxon>
        <taxon>Metazoa</taxon>
        <taxon>Ecdysozoa</taxon>
        <taxon>Arthropoda</taxon>
        <taxon>Crustacea</taxon>
        <taxon>Multicrustacea</taxon>
        <taxon>Malacostraca</taxon>
        <taxon>Eumalacostraca</taxon>
        <taxon>Eucarida</taxon>
        <taxon>Decapoda</taxon>
        <taxon>Pleocyemata</taxon>
        <taxon>Brachyura</taxon>
        <taxon>Eubrachyura</taxon>
        <taxon>Portunoidea</taxon>
        <taxon>Portunidae</taxon>
        <taxon>Portuninae</taxon>
        <taxon>Portunus</taxon>
    </lineage>
</organism>
<reference evidence="1 2" key="1">
    <citation type="submission" date="2019-05" db="EMBL/GenBank/DDBJ databases">
        <title>Another draft genome of Portunus trituberculatus and its Hox gene families provides insights of decapod evolution.</title>
        <authorList>
            <person name="Jeong J.-H."/>
            <person name="Song I."/>
            <person name="Kim S."/>
            <person name="Choi T."/>
            <person name="Kim D."/>
            <person name="Ryu S."/>
            <person name="Kim W."/>
        </authorList>
    </citation>
    <scope>NUCLEOTIDE SEQUENCE [LARGE SCALE GENOMIC DNA]</scope>
    <source>
        <tissue evidence="1">Muscle</tissue>
    </source>
</reference>
<dbReference type="Proteomes" id="UP000324222">
    <property type="component" value="Unassembled WGS sequence"/>
</dbReference>